<evidence type="ECO:0000256" key="3">
    <source>
        <dbReference type="SAM" id="Phobius"/>
    </source>
</evidence>
<accession>A0A8J7KHV0</accession>
<protein>
    <submittedName>
        <fullName evidence="4">Class D sortase</fullName>
    </submittedName>
</protein>
<keyword evidence="5" id="KW-1185">Reference proteome</keyword>
<name>A0A8J7KHV0_9BACL</name>
<reference evidence="4" key="1">
    <citation type="submission" date="2020-11" db="EMBL/GenBank/DDBJ databases">
        <title>Multidrug resistant novel bacterium Savagea serpentis sp. nov., isolated from the scats of a vine snake (Ahaetulla nasuta).</title>
        <authorList>
            <person name="Venkata Ramana V."/>
            <person name="Vikas Patil S."/>
            <person name="Yogita Lugani V."/>
        </authorList>
    </citation>
    <scope>NUCLEOTIDE SEQUENCE</scope>
    <source>
        <strain evidence="4">SN6</strain>
    </source>
</reference>
<dbReference type="NCBIfam" id="TIGR01076">
    <property type="entry name" value="sortase_fam"/>
    <property type="match status" value="1"/>
</dbReference>
<dbReference type="InterPro" id="IPR005754">
    <property type="entry name" value="Sortase"/>
</dbReference>
<dbReference type="AlphaFoldDB" id="A0A8J7KHV0"/>
<dbReference type="Pfam" id="PF04203">
    <property type="entry name" value="Sortase"/>
    <property type="match status" value="1"/>
</dbReference>
<dbReference type="InterPro" id="IPR023365">
    <property type="entry name" value="Sortase_dom-sf"/>
</dbReference>
<evidence type="ECO:0000313" key="5">
    <source>
        <dbReference type="Proteomes" id="UP000622653"/>
    </source>
</evidence>
<keyword evidence="3" id="KW-0472">Membrane</keyword>
<dbReference type="InterPro" id="IPR042000">
    <property type="entry name" value="Sortase_D_2"/>
</dbReference>
<dbReference type="EMBL" id="JADKPV010000004">
    <property type="protein sequence ID" value="MBF4501553.1"/>
    <property type="molecule type" value="Genomic_DNA"/>
</dbReference>
<evidence type="ECO:0000256" key="1">
    <source>
        <dbReference type="ARBA" id="ARBA00022801"/>
    </source>
</evidence>
<comment type="caution">
    <text evidence="4">The sequence shown here is derived from an EMBL/GenBank/DDBJ whole genome shotgun (WGS) entry which is preliminary data.</text>
</comment>
<keyword evidence="3" id="KW-1133">Transmembrane helix</keyword>
<keyword evidence="3" id="KW-0812">Transmembrane</keyword>
<gene>
    <name evidence="4" type="ORF">IRY55_09270</name>
</gene>
<dbReference type="GO" id="GO:0016787">
    <property type="term" value="F:hydrolase activity"/>
    <property type="evidence" value="ECO:0007669"/>
    <property type="project" value="UniProtKB-KW"/>
</dbReference>
<feature type="active site" description="Acyl-thioester intermediate" evidence="2">
    <location>
        <position position="177"/>
    </location>
</feature>
<dbReference type="Proteomes" id="UP000622653">
    <property type="component" value="Unassembled WGS sequence"/>
</dbReference>
<organism evidence="4 5">
    <name type="scientific">Savagea serpentis</name>
    <dbReference type="NCBI Taxonomy" id="2785297"/>
    <lineage>
        <taxon>Bacteria</taxon>
        <taxon>Bacillati</taxon>
        <taxon>Bacillota</taxon>
        <taxon>Bacilli</taxon>
        <taxon>Bacillales</taxon>
        <taxon>Caryophanaceae</taxon>
        <taxon>Savagea</taxon>
    </lineage>
</organism>
<feature type="active site" description="Proton donor/acceptor" evidence="2">
    <location>
        <position position="115"/>
    </location>
</feature>
<dbReference type="CDD" id="cd06166">
    <property type="entry name" value="Sortase_D_2"/>
    <property type="match status" value="1"/>
</dbReference>
<sequence>MMKKWMGIVIIFVGIGLIAYPFYMEYEQNKEVRALEEAMELIMSADEGEDIDLSEIDNLPFTEDEIRNVMELEIPYLNIRHKVLDTTTTHNLNVALTQIKENQTPGEGNFTIAGHRGYRDGRHFSNLAEVPIGEEVYLHVGSTKYIYQITDRDVIEATDVHVLDDREGIDELTMITCTITGKQRVAVRAKLLDIVSG</sequence>
<dbReference type="SUPFAM" id="SSF63817">
    <property type="entry name" value="Sortase"/>
    <property type="match status" value="1"/>
</dbReference>
<dbReference type="Gene3D" id="2.40.260.10">
    <property type="entry name" value="Sortase"/>
    <property type="match status" value="1"/>
</dbReference>
<feature type="transmembrane region" description="Helical" evidence="3">
    <location>
        <begin position="6"/>
        <end position="23"/>
    </location>
</feature>
<keyword evidence="1" id="KW-0378">Hydrolase</keyword>
<evidence type="ECO:0000256" key="2">
    <source>
        <dbReference type="PIRSR" id="PIRSR605754-1"/>
    </source>
</evidence>
<proteinExistence type="predicted"/>
<evidence type="ECO:0000313" key="4">
    <source>
        <dbReference type="EMBL" id="MBF4501553.1"/>
    </source>
</evidence>